<evidence type="ECO:0000259" key="2">
    <source>
        <dbReference type="PROSITE" id="PS50011"/>
    </source>
</evidence>
<dbReference type="EMBL" id="LN714483">
    <property type="protein sequence ID" value="CEL67342.1"/>
    <property type="molecule type" value="Genomic_DNA"/>
</dbReference>
<dbReference type="Pfam" id="PF00069">
    <property type="entry name" value="Pkinase"/>
    <property type="match status" value="2"/>
</dbReference>
<dbReference type="PANTHER" id="PTHR44167:SF24">
    <property type="entry name" value="SERINE_THREONINE-PROTEIN KINASE CHK2"/>
    <property type="match status" value="1"/>
</dbReference>
<dbReference type="PANTHER" id="PTHR44167">
    <property type="entry name" value="OVARIAN-SPECIFIC SERINE/THREONINE-PROTEIN KINASE LOK-RELATED"/>
    <property type="match status" value="1"/>
</dbReference>
<feature type="domain" description="Protein kinase" evidence="2">
    <location>
        <begin position="504"/>
        <end position="817"/>
    </location>
</feature>
<dbReference type="SMART" id="SM00220">
    <property type="entry name" value="S_TKc"/>
    <property type="match status" value="1"/>
</dbReference>
<dbReference type="GO" id="GO:0044773">
    <property type="term" value="P:mitotic DNA damage checkpoint signaling"/>
    <property type="evidence" value="ECO:0007669"/>
    <property type="project" value="TreeGrafter"/>
</dbReference>
<feature type="region of interest" description="Disordered" evidence="1">
    <location>
        <begin position="983"/>
        <end position="1029"/>
    </location>
</feature>
<reference evidence="3" key="1">
    <citation type="journal article" date="2015" name="PLoS ONE">
        <title>Comprehensive Evaluation of Toxoplasma gondii VEG and Neospora caninum LIV Genomes with Tachyzoite Stage Transcriptome and Proteome Defines Novel Transcript Features.</title>
        <authorList>
            <person name="Ramaprasad A."/>
            <person name="Mourier T."/>
            <person name="Naeem R."/>
            <person name="Malas T.B."/>
            <person name="Moussa E."/>
            <person name="Panigrahi A."/>
            <person name="Vermont S.J."/>
            <person name="Otto T.D."/>
            <person name="Wastling J."/>
            <person name="Pain A."/>
        </authorList>
    </citation>
    <scope>NUCLEOTIDE SEQUENCE</scope>
    <source>
        <strain evidence="3">Liverpool</strain>
    </source>
</reference>
<evidence type="ECO:0000256" key="1">
    <source>
        <dbReference type="SAM" id="MobiDB-lite"/>
    </source>
</evidence>
<dbReference type="AlphaFoldDB" id="A0A0F7UG22"/>
<dbReference type="PROSITE" id="PS50011">
    <property type="entry name" value="PROTEIN_KINASE_DOM"/>
    <property type="match status" value="1"/>
</dbReference>
<dbReference type="GO" id="GO:0005634">
    <property type="term" value="C:nucleus"/>
    <property type="evidence" value="ECO:0007669"/>
    <property type="project" value="TreeGrafter"/>
</dbReference>
<feature type="compositionally biased region" description="Basic and acidic residues" evidence="1">
    <location>
        <begin position="27"/>
        <end position="43"/>
    </location>
</feature>
<dbReference type="Gene3D" id="1.10.510.10">
    <property type="entry name" value="Transferase(Phosphotransferase) domain 1"/>
    <property type="match status" value="1"/>
</dbReference>
<accession>A0A0F7UG22</accession>
<dbReference type="InterPro" id="IPR008271">
    <property type="entry name" value="Ser/Thr_kinase_AS"/>
</dbReference>
<dbReference type="PROSITE" id="PS00108">
    <property type="entry name" value="PROTEIN_KINASE_ST"/>
    <property type="match status" value="1"/>
</dbReference>
<feature type="compositionally biased region" description="Basic and acidic residues" evidence="1">
    <location>
        <begin position="990"/>
        <end position="1004"/>
    </location>
</feature>
<dbReference type="GO" id="GO:0004674">
    <property type="term" value="F:protein serine/threonine kinase activity"/>
    <property type="evidence" value="ECO:0007669"/>
    <property type="project" value="TreeGrafter"/>
</dbReference>
<dbReference type="InterPro" id="IPR011009">
    <property type="entry name" value="Kinase-like_dom_sf"/>
</dbReference>
<evidence type="ECO:0000313" key="3">
    <source>
        <dbReference type="EMBL" id="CEL67342.1"/>
    </source>
</evidence>
<feature type="region of interest" description="Disordered" evidence="1">
    <location>
        <begin position="1"/>
        <end position="57"/>
    </location>
</feature>
<dbReference type="SUPFAM" id="SSF56112">
    <property type="entry name" value="Protein kinase-like (PK-like)"/>
    <property type="match status" value="1"/>
</dbReference>
<protein>
    <submittedName>
        <fullName evidence="3">Protein kinase, putative</fullName>
    </submittedName>
</protein>
<feature type="region of interest" description="Disordered" evidence="1">
    <location>
        <begin position="834"/>
        <end position="867"/>
    </location>
</feature>
<organism evidence="3">
    <name type="scientific">Neospora caninum (strain Liverpool)</name>
    <dbReference type="NCBI Taxonomy" id="572307"/>
    <lineage>
        <taxon>Eukaryota</taxon>
        <taxon>Sar</taxon>
        <taxon>Alveolata</taxon>
        <taxon>Apicomplexa</taxon>
        <taxon>Conoidasida</taxon>
        <taxon>Coccidia</taxon>
        <taxon>Eucoccidiorida</taxon>
        <taxon>Eimeriorina</taxon>
        <taxon>Sarcocystidae</taxon>
        <taxon>Neospora</taxon>
    </lineage>
</organism>
<dbReference type="Gene3D" id="3.30.200.20">
    <property type="entry name" value="Phosphorylase Kinase, domain 1"/>
    <property type="match status" value="1"/>
</dbReference>
<dbReference type="InterPro" id="IPR000719">
    <property type="entry name" value="Prot_kinase_dom"/>
</dbReference>
<dbReference type="GO" id="GO:0005524">
    <property type="term" value="F:ATP binding"/>
    <property type="evidence" value="ECO:0007669"/>
    <property type="project" value="InterPro"/>
</dbReference>
<keyword evidence="3" id="KW-0808">Transferase</keyword>
<gene>
    <name evidence="3" type="ORF">BN1204_031430</name>
</gene>
<dbReference type="GO" id="GO:0005737">
    <property type="term" value="C:cytoplasm"/>
    <property type="evidence" value="ECO:0007669"/>
    <property type="project" value="TreeGrafter"/>
</dbReference>
<keyword evidence="3" id="KW-0418">Kinase</keyword>
<name>A0A0F7UG22_NEOCL</name>
<proteinExistence type="predicted"/>
<sequence>MRVAYVSPMSSQSPVGRGRVIARSSGSRRDWGKAPTKRSEGKDAGWLLPKSPRMQSPSSRRYELAAVAALVTPMVVPVPRLIPSPTNKVSSEQASRAIDSSCVCFPPSPVSRVHPHTVCRDRSSEETGAEPARSGAAHGHAFAWKEPAGQGGSPHFTVPVCPHPAASTADTRGEYAAGKLAERSVVSTFEHCELRAANGSASSAAPTSPMAVLHATGEYAPACTSATWSQCAARGPGPLPASTNNRLQETLGKNQETDPSVARVPRSACPDPALEQADAQYTTRLLVEGKVPHPLAGDQNCSIKGGLSAVSRVNTSENLFEAWSKSEAMTDAASVCLSDSKHAAQGFPWDSPGEPAALPAGYTLPASFSQWQENPPASPGWFAASPGNGEDVSVLPKHSGKPPLLQTDASCNFNGISCYAQQPGVSPSIESLLTTSPLSSLSLPFQFMDFSKDSASASPEGADAEECRVRALLRELQQLQLHPTSLKPRDVVFRSSFTDGMRGELQYQVIEEGSFGKVFAGSLTRRPEQKVAIKVPVEAMLKVDPAGVMERFTNEWKILAACEHPGIVGLVGGVVHGPFDVWVVTNLVENGHDLHSRKYSRDPAIRREISPQAALSMCRQLASIVAYLHTPLPEAGKSVIVHRDIKPENVIVNDEWLIQLCDFGDAEASVDGRVSRVSGATWFYAPPELLQSSPVERAAGTFVSDPDTHGHGAGAAGQTGEPVFSEKWDIWSMGCVFHEMFGFQNPFHTYVSPTDPPESIYEKLKSRAQQNALVPAIDSRIQGLAREVITKCLNPNPEDRPSAEDVFRMWASADDLILKDVRLDVSGNLLHEREIPSSVSEHQVPSGAEAKAEVAAPDRGSNLTTPPDARYPASAPDFFRQLQPFSGGTEPGLAPDERRFGGDPAMESAQLIQGSRLSLAYGDALSAGTGLPMGSCGALSTDCKSRSAVGPESRARLIAAPVENLLSCGRQTVAAERWSLSCAPPPFHRGSSESHQQRLRDSAEPRNFGFEPAAPVGPEGHIQHTQGKRAPVDVVTPGVVGEEGPRAAMNVDSYATSCAGDQGYARWGVKTTGGQRPILGSGPGGARVRSVGVGGDGFVSVPNLAVVSAASGDFVC</sequence>
<feature type="region of interest" description="Disordered" evidence="1">
    <location>
        <begin position="113"/>
        <end position="164"/>
    </location>
</feature>